<accession>A0AAV1CH96</accession>
<dbReference type="AlphaFoldDB" id="A0AAV1CH96"/>
<dbReference type="PANTHER" id="PTHR31280">
    <property type="entry name" value="PROTEIN UNC-13 HOMOLOG"/>
    <property type="match status" value="1"/>
</dbReference>
<dbReference type="Proteomes" id="UP001161247">
    <property type="component" value="Chromosome 2"/>
</dbReference>
<dbReference type="PANTHER" id="PTHR31280:SF3">
    <property type="entry name" value="DNA TOPOISOMERASE 4 SUBUNIT B (DUF810)"/>
    <property type="match status" value="1"/>
</dbReference>
<proteinExistence type="predicted"/>
<organism evidence="4 5">
    <name type="scientific">Oldenlandia corymbosa var. corymbosa</name>
    <dbReference type="NCBI Taxonomy" id="529605"/>
    <lineage>
        <taxon>Eukaryota</taxon>
        <taxon>Viridiplantae</taxon>
        <taxon>Streptophyta</taxon>
        <taxon>Embryophyta</taxon>
        <taxon>Tracheophyta</taxon>
        <taxon>Spermatophyta</taxon>
        <taxon>Magnoliopsida</taxon>
        <taxon>eudicotyledons</taxon>
        <taxon>Gunneridae</taxon>
        <taxon>Pentapetalae</taxon>
        <taxon>asterids</taxon>
        <taxon>lamiids</taxon>
        <taxon>Gentianales</taxon>
        <taxon>Rubiaceae</taxon>
        <taxon>Rubioideae</taxon>
        <taxon>Spermacoceae</taxon>
        <taxon>Hedyotis-Oldenlandia complex</taxon>
        <taxon>Oldenlandia</taxon>
    </lineage>
</organism>
<dbReference type="InterPro" id="IPR008528">
    <property type="entry name" value="unc-13_homologue"/>
</dbReference>
<gene>
    <name evidence="4" type="ORF">OLC1_LOCUS5251</name>
</gene>
<feature type="region of interest" description="Disordered" evidence="1">
    <location>
        <begin position="1128"/>
        <end position="1151"/>
    </location>
</feature>
<dbReference type="PROSITE" id="PS51259">
    <property type="entry name" value="MHD2"/>
    <property type="match status" value="1"/>
</dbReference>
<dbReference type="EMBL" id="OX459119">
    <property type="protein sequence ID" value="CAI9093969.1"/>
    <property type="molecule type" value="Genomic_DNA"/>
</dbReference>
<reference evidence="4" key="1">
    <citation type="submission" date="2023-03" db="EMBL/GenBank/DDBJ databases">
        <authorList>
            <person name="Julca I."/>
        </authorList>
    </citation>
    <scope>NUCLEOTIDE SEQUENCE</scope>
</reference>
<dbReference type="PROSITE" id="PS51258">
    <property type="entry name" value="MHD1"/>
    <property type="match status" value="1"/>
</dbReference>
<dbReference type="Gene3D" id="1.10.357.50">
    <property type="match status" value="1"/>
</dbReference>
<dbReference type="InterPro" id="IPR057984">
    <property type="entry name" value="PATROL1_C"/>
</dbReference>
<evidence type="ECO:0000313" key="5">
    <source>
        <dbReference type="Proteomes" id="UP001161247"/>
    </source>
</evidence>
<protein>
    <submittedName>
        <fullName evidence="4">OLC1v1029593C1</fullName>
    </submittedName>
</protein>
<evidence type="ECO:0000259" key="2">
    <source>
        <dbReference type="PROSITE" id="PS51258"/>
    </source>
</evidence>
<evidence type="ECO:0000313" key="4">
    <source>
        <dbReference type="EMBL" id="CAI9093969.1"/>
    </source>
</evidence>
<feature type="domain" description="MHD2" evidence="3">
    <location>
        <begin position="939"/>
        <end position="1049"/>
    </location>
</feature>
<keyword evidence="5" id="KW-1185">Reference proteome</keyword>
<dbReference type="InterPro" id="IPR014772">
    <property type="entry name" value="Munc13_dom-2"/>
</dbReference>
<name>A0AAV1CH96_OLDCO</name>
<evidence type="ECO:0000256" key="1">
    <source>
        <dbReference type="SAM" id="MobiDB-lite"/>
    </source>
</evidence>
<dbReference type="InterPro" id="IPR014770">
    <property type="entry name" value="Munc13_1"/>
</dbReference>
<dbReference type="Pfam" id="PF25761">
    <property type="entry name" value="TPR_PATROL1"/>
    <property type="match status" value="1"/>
</dbReference>
<evidence type="ECO:0000259" key="3">
    <source>
        <dbReference type="PROSITE" id="PS51259"/>
    </source>
</evidence>
<sequence length="1151" mass="130185">MEVYSLLERYRLDRRKLLEFVLSLGLIKDIRTPSGTVSDINFDYISVDYVLHCIQSGGALDVGLATRKYHEEFELPITTDLQSGECYFLRSDPESAGSPPRRPPPSVVRYSYAENQSSLSNMGKVSTYKDVAPSGFEDVKVSTYKDVTASGFEDVPEMNDTATSIESVNIGELPDLGLPSLQTGLLGDDLRETAYEACLACMLFSGMDVSIQNRKKEKNPRFLSGMKSKRGKHFEAESPDKHLEFLDTIRMQMQISEAMDALARRHLGQFASVKAIGQITVPEISLGLLNSTFVSDFPNVKSYMNWKNRHVNTVEEYFSSATNIADKTKIALLIAKVKNSEEWDKKMSYSERNEILSSLRQYMSMLSSKPGRFGLRGETYFWASGYHVNIRLYIKLLFGLFDILEDSQLIQELDQLLKVLQLTWPLLGITNKLHNALYAWVLFRQFVRTEEGMLLDYAIRVMEKFRLSAATDRREDEYLSSLVCSTSDSCEDKVTLIQSIISSISSWCDIKLQDYHLHFSQKSSLFKGVVTVAVTTWKMNGCNNFKMTEAEEALKITSKKVRKYADRSLQAACKRVTGKLRSGCEVSRSHILAALASELRVIAEREISIYYPVLHHWYPEMGMVAAVKLHRFYGERLIPYLQGISCLSEDVKEVLPAANSLENCLTELYSACQKNGSTLPFSEQFVHYKVGEVSRPLVLDWIIAQHSRIMEWTGRAFDLENWEPLSHQQKHAASAVEVFRIMEETVDQLFELKLPLDVTHLQALLSIVFHTLDAYLQKVTSQLVDKNNLYPPVPPLTHYKETTFPIAKKKVVESAVLDEEVNSKLNDLTTSKLCVRLNTLQYLQKQISALEDGIRKSWASAGIFENTDSSRQGSPGASGRILDACGESVDELFAATFDCIRDTTAHSIRQICEFIGARVVFWDLRKSFLYRLYHGGVEHSRLDSIIQHLDTALNHVCGLIDNALRDRVVSSIFKSTLEGYVWVLLDGGPSCAFSDSDVPMLEEDLNMLKDLFIADGEGLPRSLVEEEAKFAHQILGLFALQAESVIQLLMSSSEHISVGMDERKYGNRCLGDADTLIRVLCHKKDREASKFLKERYRLPASSGYDEEGSESNTRPTLMTEFIMRSASARWGDKGSSSFRSFTKKLQEATWK</sequence>
<feature type="domain" description="MHD1" evidence="2">
    <location>
        <begin position="652"/>
        <end position="783"/>
    </location>
</feature>